<dbReference type="PANTHER" id="PTHR45750:SF3">
    <property type="entry name" value="HISTONE ACETYLTRANSFERASE"/>
    <property type="match status" value="1"/>
</dbReference>
<organism evidence="5 6">
    <name type="scientific">Diaporthe australafricana</name>
    <dbReference type="NCBI Taxonomy" id="127596"/>
    <lineage>
        <taxon>Eukaryota</taxon>
        <taxon>Fungi</taxon>
        <taxon>Dikarya</taxon>
        <taxon>Ascomycota</taxon>
        <taxon>Pezizomycotina</taxon>
        <taxon>Sordariomycetes</taxon>
        <taxon>Sordariomycetidae</taxon>
        <taxon>Diaporthales</taxon>
        <taxon>Diaporthaceae</taxon>
        <taxon>Diaporthe</taxon>
    </lineage>
</organism>
<feature type="domain" description="Bromo" evidence="4">
    <location>
        <begin position="158"/>
        <end position="232"/>
    </location>
</feature>
<gene>
    <name evidence="5" type="ORF">Daus18300_009692</name>
</gene>
<evidence type="ECO:0000256" key="2">
    <source>
        <dbReference type="PROSITE-ProRule" id="PRU00035"/>
    </source>
</evidence>
<dbReference type="CDD" id="cd04369">
    <property type="entry name" value="Bromodomain"/>
    <property type="match status" value="1"/>
</dbReference>
<dbReference type="SMART" id="SM00297">
    <property type="entry name" value="BROMO"/>
    <property type="match status" value="1"/>
</dbReference>
<comment type="caution">
    <text evidence="5">The sequence shown here is derived from an EMBL/GenBank/DDBJ whole genome shotgun (WGS) entry which is preliminary data.</text>
</comment>
<dbReference type="InterPro" id="IPR037800">
    <property type="entry name" value="GCN5"/>
</dbReference>
<feature type="compositionally biased region" description="Basic and acidic residues" evidence="3">
    <location>
        <begin position="125"/>
        <end position="143"/>
    </location>
</feature>
<feature type="compositionally biased region" description="Polar residues" evidence="3">
    <location>
        <begin position="281"/>
        <end position="307"/>
    </location>
</feature>
<name>A0ABR3WD76_9PEZI</name>
<feature type="region of interest" description="Disordered" evidence="3">
    <location>
        <begin position="72"/>
        <end position="143"/>
    </location>
</feature>
<evidence type="ECO:0000313" key="5">
    <source>
        <dbReference type="EMBL" id="KAL1859054.1"/>
    </source>
</evidence>
<feature type="compositionally biased region" description="Low complexity" evidence="3">
    <location>
        <begin position="108"/>
        <end position="122"/>
    </location>
</feature>
<feature type="compositionally biased region" description="Acidic residues" evidence="3">
    <location>
        <begin position="331"/>
        <end position="342"/>
    </location>
</feature>
<dbReference type="Pfam" id="PF00439">
    <property type="entry name" value="Bromodomain"/>
    <property type="match status" value="1"/>
</dbReference>
<keyword evidence="1 2" id="KW-0103">Bromodomain</keyword>
<evidence type="ECO:0000256" key="1">
    <source>
        <dbReference type="ARBA" id="ARBA00023117"/>
    </source>
</evidence>
<dbReference type="PROSITE" id="PS50014">
    <property type="entry name" value="BROMODOMAIN_2"/>
    <property type="match status" value="1"/>
</dbReference>
<proteinExistence type="predicted"/>
<evidence type="ECO:0000259" key="4">
    <source>
        <dbReference type="PROSITE" id="PS50014"/>
    </source>
</evidence>
<feature type="compositionally biased region" description="Basic and acidic residues" evidence="3">
    <location>
        <begin position="621"/>
        <end position="633"/>
    </location>
</feature>
<evidence type="ECO:0000313" key="6">
    <source>
        <dbReference type="Proteomes" id="UP001583177"/>
    </source>
</evidence>
<dbReference type="InterPro" id="IPR036427">
    <property type="entry name" value="Bromodomain-like_sf"/>
</dbReference>
<sequence>MATSRDEIIDGEKLEMETRTAENDQMHKKIALMEKQIQTLTRALDSHGVELPEECANIRQELFELDRVVQEEPAGLENSAPKAGEDRQTSPDVNTNLIIHGLPDEFCPPGGASPPSGAVSTAHSEATEPDNHDDSSNKADRSHHMNNAELLDVLGALRKLECGEVFDKPITQEESPGYFQIVKEPRDLTTIEASIISEEPRFQAYDATDFFKDMRLMLDNYTRFFGLNSYEFDMAGQLEKELLKMLEGNGETGRNAKFLFDNAPRAQFDVFRENAAAHAPTEQSFEQRGNVGVSATSLPGSTAPSQHIKSEAESTDSDYEDLEQHIKSEAESTDSEYEDLEQLDQARSDRSDRTRASEDQEPAASEELPPSNRLKTSLTKQSGDDDVNEEDSGRTSKQQRAASHPVPESSQPVAPATGIARAGSQPLPTFKRSSVTGGQYEVAALSNKRVREDNVDEEEAGRPLKKQRAASYPVPDSSEPVAPTTGVVRAGSQPLPTFKRSSVAGGQDDVLALLSKRLRDDNVDEEDAGRAPKRQRASSSNKRVRDDNADEEEAGRPSKRQRAASYPVPKMSEPVAPATEVARACNQPLPSLEAASEDSLIPPSPVPEPLTPVVAAADVARPADARLLNRDAASDDSLGRPSPSPEPLTPIAAPAIAIKSESVSPLRIANRSGSPEAHEPVDSDSDAEGSEGGSVPAAAAEDAEPELAVDDLGLTDNRTITIAKLQKRAKWKKAGKKQQPNRPWVFGYQIGDKYALYIMSCPTARCGSFEIFTKHPLMRDNAADHLRDCGQVFADDDDMVRQFGTQVISDATKAVSIEWARDWNKNLMDVYGNEDRASDNL</sequence>
<protein>
    <recommendedName>
        <fullName evidence="4">Bromo domain-containing protein</fullName>
    </recommendedName>
</protein>
<evidence type="ECO:0000256" key="3">
    <source>
        <dbReference type="SAM" id="MobiDB-lite"/>
    </source>
</evidence>
<reference evidence="5 6" key="1">
    <citation type="journal article" date="2024" name="IMA Fungus">
        <title>IMA Genome - F19 : A genome assembly and annotation guide to empower mycologists, including annotated draft genome sequences of Ceratocystis pirilliformis, Diaporthe australafricana, Fusarium ophioides, Paecilomyces lecythidis, and Sporothrix stenoceras.</title>
        <authorList>
            <person name="Aylward J."/>
            <person name="Wilson A.M."/>
            <person name="Visagie C.M."/>
            <person name="Spraker J."/>
            <person name="Barnes I."/>
            <person name="Buitendag C."/>
            <person name="Ceriani C."/>
            <person name="Del Mar Angel L."/>
            <person name="du Plessis D."/>
            <person name="Fuchs T."/>
            <person name="Gasser K."/>
            <person name="Kramer D."/>
            <person name="Li W."/>
            <person name="Munsamy K."/>
            <person name="Piso A."/>
            <person name="Price J.L."/>
            <person name="Sonnekus B."/>
            <person name="Thomas C."/>
            <person name="van der Nest A."/>
            <person name="van Dijk A."/>
            <person name="van Heerden A."/>
            <person name="van Vuuren N."/>
            <person name="Yilmaz N."/>
            <person name="Duong T.A."/>
            <person name="van der Merwe N.A."/>
            <person name="Wingfield M.J."/>
            <person name="Wingfield B.D."/>
        </authorList>
    </citation>
    <scope>NUCLEOTIDE SEQUENCE [LARGE SCALE GENOMIC DNA]</scope>
    <source>
        <strain evidence="5 6">CMW 18300</strain>
    </source>
</reference>
<dbReference type="PANTHER" id="PTHR45750">
    <property type="entry name" value="GH11602P"/>
    <property type="match status" value="1"/>
</dbReference>
<dbReference type="SUPFAM" id="SSF47370">
    <property type="entry name" value="Bromodomain"/>
    <property type="match status" value="1"/>
</dbReference>
<dbReference type="Gene3D" id="1.20.920.10">
    <property type="entry name" value="Bromodomain-like"/>
    <property type="match status" value="1"/>
</dbReference>
<dbReference type="EMBL" id="JAWRVE010000100">
    <property type="protein sequence ID" value="KAL1859054.1"/>
    <property type="molecule type" value="Genomic_DNA"/>
</dbReference>
<feature type="region of interest" description="Disordered" evidence="3">
    <location>
        <begin position="277"/>
        <end position="711"/>
    </location>
</feature>
<feature type="compositionally biased region" description="Basic and acidic residues" evidence="3">
    <location>
        <begin position="344"/>
        <end position="358"/>
    </location>
</feature>
<dbReference type="InterPro" id="IPR001487">
    <property type="entry name" value="Bromodomain"/>
</dbReference>
<dbReference type="Proteomes" id="UP001583177">
    <property type="component" value="Unassembled WGS sequence"/>
</dbReference>
<keyword evidence="6" id="KW-1185">Reference proteome</keyword>
<accession>A0ABR3WD76</accession>
<feature type="compositionally biased region" description="Low complexity" evidence="3">
    <location>
        <begin position="611"/>
        <end position="620"/>
    </location>
</feature>